<dbReference type="RefSeq" id="WP_168887025.1">
    <property type="nucleotide sequence ID" value="NZ_JABAHY010000004.1"/>
</dbReference>
<dbReference type="CDD" id="cd00887">
    <property type="entry name" value="MoeA"/>
    <property type="match status" value="1"/>
</dbReference>
<comment type="pathway">
    <text evidence="2 7">Cofactor biosynthesis; molybdopterin biosynthesis.</text>
</comment>
<comment type="function">
    <text evidence="1 7">Catalyzes the insertion of molybdate into adenylated molybdopterin with the concomitant release of AMP.</text>
</comment>
<dbReference type="Proteomes" id="UP000523139">
    <property type="component" value="Unassembled WGS sequence"/>
</dbReference>
<evidence type="ECO:0000256" key="5">
    <source>
        <dbReference type="ARBA" id="ARBA00023150"/>
    </source>
</evidence>
<evidence type="ECO:0000259" key="9">
    <source>
        <dbReference type="SMART" id="SM00852"/>
    </source>
</evidence>
<sequence>MTVHSTPQRQPAQPNGQQPGRRAGVDEHIDRLHRLLAPVLQNRESITLDVDQGPGGRLVSAAEVKSPVPLPGFDNSQMDGFALRLSDLVAAGDEGASPRLRLAGIVPAGTAAAELVPGTCQAVMTGSPIPAGADAVIPVERTADGFSVLDAHAAGEHPFVHFTELQDQDLQTGRFIRTAGSDLQQGAVILQAGDVMTPARWGLLAGCGIREITALSPIRTLVVTTGEEVQAPGEPLAPGQLYDASRALIREACQAFGHQVATARVPSDEPAIFIQTLEALQQQHQPQLIITAGGISAGAYEVVRQGLQARGVEFGSVAQQPGGPQGWGRLGDAALVAMPGNPVSTAVTLQVLLHPVLAALDPACPPQRRVLVHTAEQLSSPAGLRQYRRVRLQTPEDRAVAEAHPVGGPSSHLLAHLAAADALLELREDDTEVPAGTEREAILL</sequence>
<comment type="caution">
    <text evidence="10">The sequence shown here is derived from an EMBL/GenBank/DDBJ whole genome shotgun (WGS) entry which is preliminary data.</text>
</comment>
<dbReference type="GO" id="GO:0061599">
    <property type="term" value="F:molybdopterin molybdotransferase activity"/>
    <property type="evidence" value="ECO:0007669"/>
    <property type="project" value="UniProtKB-UniRule"/>
</dbReference>
<keyword evidence="7" id="KW-0460">Magnesium</keyword>
<dbReference type="Pfam" id="PF03454">
    <property type="entry name" value="MoeA_C"/>
    <property type="match status" value="1"/>
</dbReference>
<comment type="cofactor">
    <cofactor evidence="7">
        <name>Mg(2+)</name>
        <dbReference type="ChEBI" id="CHEBI:18420"/>
    </cofactor>
</comment>
<name>A0A7X8YDK4_9MICC</name>
<feature type="domain" description="MoaB/Mog" evidence="9">
    <location>
        <begin position="221"/>
        <end position="359"/>
    </location>
</feature>
<dbReference type="Pfam" id="PF00994">
    <property type="entry name" value="MoCF_biosynth"/>
    <property type="match status" value="1"/>
</dbReference>
<comment type="similarity">
    <text evidence="3 7">Belongs to the MoeA family.</text>
</comment>
<dbReference type="EMBL" id="JABAHY010000004">
    <property type="protein sequence ID" value="NLS09520.1"/>
    <property type="molecule type" value="Genomic_DNA"/>
</dbReference>
<dbReference type="InterPro" id="IPR005110">
    <property type="entry name" value="MoeA_linker/N"/>
</dbReference>
<evidence type="ECO:0000256" key="4">
    <source>
        <dbReference type="ARBA" id="ARBA00022505"/>
    </source>
</evidence>
<dbReference type="Gene3D" id="3.90.105.10">
    <property type="entry name" value="Molybdopterin biosynthesis moea protein, domain 2"/>
    <property type="match status" value="1"/>
</dbReference>
<reference evidence="10 11" key="1">
    <citation type="submission" date="2020-04" db="EMBL/GenBank/DDBJ databases">
        <title>Nesterenkonia sp. nov., isolated from marine sediment.</title>
        <authorList>
            <person name="Zhang G."/>
        </authorList>
    </citation>
    <scope>NUCLEOTIDE SEQUENCE [LARGE SCALE GENOMIC DNA]</scope>
    <source>
        <strain evidence="10 11">MY13</strain>
    </source>
</reference>
<dbReference type="InterPro" id="IPR036425">
    <property type="entry name" value="MoaB/Mog-like_dom_sf"/>
</dbReference>
<dbReference type="Pfam" id="PF03453">
    <property type="entry name" value="MoeA_N"/>
    <property type="match status" value="1"/>
</dbReference>
<dbReference type="SUPFAM" id="SSF63882">
    <property type="entry name" value="MoeA N-terminal region -like"/>
    <property type="match status" value="1"/>
</dbReference>
<dbReference type="AlphaFoldDB" id="A0A7X8YDK4"/>
<evidence type="ECO:0000256" key="7">
    <source>
        <dbReference type="RuleBase" id="RU365090"/>
    </source>
</evidence>
<dbReference type="InterPro" id="IPR036688">
    <property type="entry name" value="MoeA_C_domain_IV_sf"/>
</dbReference>
<keyword evidence="5 7" id="KW-0501">Molybdenum cofactor biosynthesis</keyword>
<dbReference type="Gene3D" id="2.40.340.10">
    <property type="entry name" value="MoeA, C-terminal, domain IV"/>
    <property type="match status" value="1"/>
</dbReference>
<dbReference type="Gene3D" id="2.170.190.11">
    <property type="entry name" value="Molybdopterin biosynthesis moea protein, domain 3"/>
    <property type="match status" value="1"/>
</dbReference>
<evidence type="ECO:0000256" key="6">
    <source>
        <dbReference type="ARBA" id="ARBA00047317"/>
    </source>
</evidence>
<evidence type="ECO:0000256" key="8">
    <source>
        <dbReference type="SAM" id="MobiDB-lite"/>
    </source>
</evidence>
<accession>A0A7X8YDK4</accession>
<dbReference type="GO" id="GO:0005829">
    <property type="term" value="C:cytosol"/>
    <property type="evidence" value="ECO:0007669"/>
    <property type="project" value="TreeGrafter"/>
</dbReference>
<dbReference type="InterPro" id="IPR038987">
    <property type="entry name" value="MoeA-like"/>
</dbReference>
<proteinExistence type="inferred from homology"/>
<keyword evidence="7" id="KW-0479">Metal-binding</keyword>
<evidence type="ECO:0000256" key="3">
    <source>
        <dbReference type="ARBA" id="ARBA00010763"/>
    </source>
</evidence>
<evidence type="ECO:0000313" key="11">
    <source>
        <dbReference type="Proteomes" id="UP000523139"/>
    </source>
</evidence>
<dbReference type="PANTHER" id="PTHR10192">
    <property type="entry name" value="MOLYBDOPTERIN BIOSYNTHESIS PROTEIN"/>
    <property type="match status" value="1"/>
</dbReference>
<dbReference type="PANTHER" id="PTHR10192:SF5">
    <property type="entry name" value="GEPHYRIN"/>
    <property type="match status" value="1"/>
</dbReference>
<keyword evidence="4 7" id="KW-0500">Molybdenum</keyword>
<evidence type="ECO:0000256" key="2">
    <source>
        <dbReference type="ARBA" id="ARBA00005046"/>
    </source>
</evidence>
<dbReference type="UniPathway" id="UPA00344"/>
<evidence type="ECO:0000256" key="1">
    <source>
        <dbReference type="ARBA" id="ARBA00002901"/>
    </source>
</evidence>
<dbReference type="SMART" id="SM00852">
    <property type="entry name" value="MoCF_biosynth"/>
    <property type="match status" value="1"/>
</dbReference>
<gene>
    <name evidence="10" type="ORF">HGQ17_05755</name>
</gene>
<keyword evidence="11" id="KW-1185">Reference proteome</keyword>
<dbReference type="Gene3D" id="3.40.980.10">
    <property type="entry name" value="MoaB/Mog-like domain"/>
    <property type="match status" value="1"/>
</dbReference>
<organism evidence="10 11">
    <name type="scientific">Nesterenkonia sedimenti</name>
    <dbReference type="NCBI Taxonomy" id="1463632"/>
    <lineage>
        <taxon>Bacteria</taxon>
        <taxon>Bacillati</taxon>
        <taxon>Actinomycetota</taxon>
        <taxon>Actinomycetes</taxon>
        <taxon>Micrococcales</taxon>
        <taxon>Micrococcaceae</taxon>
        <taxon>Nesterenkonia</taxon>
    </lineage>
</organism>
<dbReference type="InterPro" id="IPR001453">
    <property type="entry name" value="MoaB/Mog_dom"/>
</dbReference>
<dbReference type="InterPro" id="IPR005111">
    <property type="entry name" value="MoeA_C_domain_IV"/>
</dbReference>
<dbReference type="NCBIfam" id="NF045515">
    <property type="entry name" value="Glp_gephyrin"/>
    <property type="match status" value="1"/>
</dbReference>
<keyword evidence="7 10" id="KW-0808">Transferase</keyword>
<dbReference type="GO" id="GO:0046872">
    <property type="term" value="F:metal ion binding"/>
    <property type="evidence" value="ECO:0007669"/>
    <property type="project" value="UniProtKB-UniRule"/>
</dbReference>
<protein>
    <recommendedName>
        <fullName evidence="7">Molybdopterin molybdenumtransferase</fullName>
        <ecNumber evidence="7">2.10.1.1</ecNumber>
    </recommendedName>
</protein>
<feature type="region of interest" description="Disordered" evidence="8">
    <location>
        <begin position="1"/>
        <end position="23"/>
    </location>
</feature>
<evidence type="ECO:0000313" key="10">
    <source>
        <dbReference type="EMBL" id="NLS09520.1"/>
    </source>
</evidence>
<dbReference type="SUPFAM" id="SSF63867">
    <property type="entry name" value="MoeA C-terminal domain-like"/>
    <property type="match status" value="1"/>
</dbReference>
<dbReference type="SUPFAM" id="SSF53218">
    <property type="entry name" value="Molybdenum cofactor biosynthesis proteins"/>
    <property type="match status" value="1"/>
</dbReference>
<dbReference type="InterPro" id="IPR036135">
    <property type="entry name" value="MoeA_linker/N_sf"/>
</dbReference>
<dbReference type="EC" id="2.10.1.1" evidence="7"/>
<feature type="compositionally biased region" description="Polar residues" evidence="8">
    <location>
        <begin position="1"/>
        <end position="18"/>
    </location>
</feature>
<dbReference type="GO" id="GO:0006777">
    <property type="term" value="P:Mo-molybdopterin cofactor biosynthetic process"/>
    <property type="evidence" value="ECO:0007669"/>
    <property type="project" value="UniProtKB-UniRule"/>
</dbReference>
<comment type="catalytic activity">
    <reaction evidence="6">
        <text>adenylyl-molybdopterin + molybdate = Mo-molybdopterin + AMP + H(+)</text>
        <dbReference type="Rhea" id="RHEA:35047"/>
        <dbReference type="ChEBI" id="CHEBI:15378"/>
        <dbReference type="ChEBI" id="CHEBI:36264"/>
        <dbReference type="ChEBI" id="CHEBI:62727"/>
        <dbReference type="ChEBI" id="CHEBI:71302"/>
        <dbReference type="ChEBI" id="CHEBI:456215"/>
        <dbReference type="EC" id="2.10.1.1"/>
    </reaction>
</comment>